<protein>
    <submittedName>
        <fullName evidence="2">GH17991</fullName>
    </submittedName>
</protein>
<name>B4K3L3_DROGR</name>
<feature type="region of interest" description="Disordered" evidence="1">
    <location>
        <begin position="1"/>
        <end position="52"/>
    </location>
</feature>
<proteinExistence type="predicted"/>
<dbReference type="InParanoid" id="B4K3L3"/>
<evidence type="ECO:0000256" key="1">
    <source>
        <dbReference type="SAM" id="MobiDB-lite"/>
    </source>
</evidence>
<evidence type="ECO:0000313" key="3">
    <source>
        <dbReference type="Proteomes" id="UP000001070"/>
    </source>
</evidence>
<keyword evidence="3" id="KW-1185">Reference proteome</keyword>
<gene>
    <name evidence="2" type="primary">Dgri\GH17991</name>
    <name evidence="2" type="ORF">Dgri_GH17991</name>
</gene>
<dbReference type="Proteomes" id="UP000001070">
    <property type="component" value="Unassembled WGS sequence"/>
</dbReference>
<feature type="compositionally biased region" description="Basic residues" evidence="1">
    <location>
        <begin position="1"/>
        <end position="15"/>
    </location>
</feature>
<dbReference type="HOGENOM" id="CLU_3089411_0_0_1"/>
<accession>B4K3L3</accession>
<organism evidence="3">
    <name type="scientific">Drosophila grimshawi</name>
    <name type="common">Hawaiian fruit fly</name>
    <name type="synonym">Idiomyia grimshawi</name>
    <dbReference type="NCBI Taxonomy" id="7222"/>
    <lineage>
        <taxon>Eukaryota</taxon>
        <taxon>Metazoa</taxon>
        <taxon>Ecdysozoa</taxon>
        <taxon>Arthropoda</taxon>
        <taxon>Hexapoda</taxon>
        <taxon>Insecta</taxon>
        <taxon>Pterygota</taxon>
        <taxon>Neoptera</taxon>
        <taxon>Endopterygota</taxon>
        <taxon>Diptera</taxon>
        <taxon>Brachycera</taxon>
        <taxon>Muscomorpha</taxon>
        <taxon>Ephydroidea</taxon>
        <taxon>Drosophilidae</taxon>
        <taxon>Drosophila</taxon>
        <taxon>Hawaiian Drosophila</taxon>
    </lineage>
</organism>
<dbReference type="EMBL" id="CH923458">
    <property type="protein sequence ID" value="EDV99499.1"/>
    <property type="molecule type" value="Genomic_DNA"/>
</dbReference>
<evidence type="ECO:0000313" key="2">
    <source>
        <dbReference type="EMBL" id="EDV99499.1"/>
    </source>
</evidence>
<reference evidence="2 3" key="1">
    <citation type="journal article" date="2007" name="Nature">
        <title>Evolution of genes and genomes on the Drosophila phylogeny.</title>
        <authorList>
            <consortium name="Drosophila 12 Genomes Consortium"/>
            <person name="Clark A.G."/>
            <person name="Eisen M.B."/>
            <person name="Smith D.R."/>
            <person name="Bergman C.M."/>
            <person name="Oliver B."/>
            <person name="Markow T.A."/>
            <person name="Kaufman T.C."/>
            <person name="Kellis M."/>
            <person name="Gelbart W."/>
            <person name="Iyer V.N."/>
            <person name="Pollard D.A."/>
            <person name="Sackton T.B."/>
            <person name="Larracuente A.M."/>
            <person name="Singh N.D."/>
            <person name="Abad J.P."/>
            <person name="Abt D.N."/>
            <person name="Adryan B."/>
            <person name="Aguade M."/>
            <person name="Akashi H."/>
            <person name="Anderson W.W."/>
            <person name="Aquadro C.F."/>
            <person name="Ardell D.H."/>
            <person name="Arguello R."/>
            <person name="Artieri C.G."/>
            <person name="Barbash D.A."/>
            <person name="Barker D."/>
            <person name="Barsanti P."/>
            <person name="Batterham P."/>
            <person name="Batzoglou S."/>
            <person name="Begun D."/>
            <person name="Bhutkar A."/>
            <person name="Blanco E."/>
            <person name="Bosak S.A."/>
            <person name="Bradley R.K."/>
            <person name="Brand A.D."/>
            <person name="Brent M.R."/>
            <person name="Brooks A.N."/>
            <person name="Brown R.H."/>
            <person name="Butlin R.K."/>
            <person name="Caggese C."/>
            <person name="Calvi B.R."/>
            <person name="Bernardo de Carvalho A."/>
            <person name="Caspi A."/>
            <person name="Castrezana S."/>
            <person name="Celniker S.E."/>
            <person name="Chang J.L."/>
            <person name="Chapple C."/>
            <person name="Chatterji S."/>
            <person name="Chinwalla A."/>
            <person name="Civetta A."/>
            <person name="Clifton S.W."/>
            <person name="Comeron J.M."/>
            <person name="Costello J.C."/>
            <person name="Coyne J.A."/>
            <person name="Daub J."/>
            <person name="David R.G."/>
            <person name="Delcher A.L."/>
            <person name="Delehaunty K."/>
            <person name="Do C.B."/>
            <person name="Ebling H."/>
            <person name="Edwards K."/>
            <person name="Eickbush T."/>
            <person name="Evans J.D."/>
            <person name="Filipski A."/>
            <person name="Findeiss S."/>
            <person name="Freyhult E."/>
            <person name="Fulton L."/>
            <person name="Fulton R."/>
            <person name="Garcia A.C."/>
            <person name="Gardiner A."/>
            <person name="Garfield D.A."/>
            <person name="Garvin B.E."/>
            <person name="Gibson G."/>
            <person name="Gilbert D."/>
            <person name="Gnerre S."/>
            <person name="Godfrey J."/>
            <person name="Good R."/>
            <person name="Gotea V."/>
            <person name="Gravely B."/>
            <person name="Greenberg A.J."/>
            <person name="Griffiths-Jones S."/>
            <person name="Gross S."/>
            <person name="Guigo R."/>
            <person name="Gustafson E.A."/>
            <person name="Haerty W."/>
            <person name="Hahn M.W."/>
            <person name="Halligan D.L."/>
            <person name="Halpern A.L."/>
            <person name="Halter G.M."/>
            <person name="Han M.V."/>
            <person name="Heger A."/>
            <person name="Hillier L."/>
            <person name="Hinrichs A.S."/>
            <person name="Holmes I."/>
            <person name="Hoskins R.A."/>
            <person name="Hubisz M.J."/>
            <person name="Hultmark D."/>
            <person name="Huntley M.A."/>
            <person name="Jaffe D.B."/>
            <person name="Jagadeeshan S."/>
            <person name="Jeck W.R."/>
            <person name="Johnson J."/>
            <person name="Jones C.D."/>
            <person name="Jordan W.C."/>
            <person name="Karpen G.H."/>
            <person name="Kataoka E."/>
            <person name="Keightley P.D."/>
            <person name="Kheradpour P."/>
            <person name="Kirkness E.F."/>
            <person name="Koerich L.B."/>
            <person name="Kristiansen K."/>
            <person name="Kudrna D."/>
            <person name="Kulathinal R.J."/>
            <person name="Kumar S."/>
            <person name="Kwok R."/>
            <person name="Lander E."/>
            <person name="Langley C.H."/>
            <person name="Lapoint R."/>
            <person name="Lazzaro B.P."/>
            <person name="Lee S.J."/>
            <person name="Levesque L."/>
            <person name="Li R."/>
            <person name="Lin C.F."/>
            <person name="Lin M.F."/>
            <person name="Lindblad-Toh K."/>
            <person name="Llopart A."/>
            <person name="Long M."/>
            <person name="Low L."/>
            <person name="Lozovsky E."/>
            <person name="Lu J."/>
            <person name="Luo M."/>
            <person name="Machado C.A."/>
            <person name="Makalowski W."/>
            <person name="Marzo M."/>
            <person name="Matsuda M."/>
            <person name="Matzkin L."/>
            <person name="McAllister B."/>
            <person name="McBride C.S."/>
            <person name="McKernan B."/>
            <person name="McKernan K."/>
            <person name="Mendez-Lago M."/>
            <person name="Minx P."/>
            <person name="Mollenhauer M.U."/>
            <person name="Montooth K."/>
            <person name="Mount S.M."/>
            <person name="Mu X."/>
            <person name="Myers E."/>
            <person name="Negre B."/>
            <person name="Newfeld S."/>
            <person name="Nielsen R."/>
            <person name="Noor M.A."/>
            <person name="O'Grady P."/>
            <person name="Pachter L."/>
            <person name="Papaceit M."/>
            <person name="Parisi M.J."/>
            <person name="Parisi M."/>
            <person name="Parts L."/>
            <person name="Pedersen J.S."/>
            <person name="Pesole G."/>
            <person name="Phillippy A.M."/>
            <person name="Ponting C.P."/>
            <person name="Pop M."/>
            <person name="Porcelli D."/>
            <person name="Powell J.R."/>
            <person name="Prohaska S."/>
            <person name="Pruitt K."/>
            <person name="Puig M."/>
            <person name="Quesneville H."/>
            <person name="Ram K.R."/>
            <person name="Rand D."/>
            <person name="Rasmussen M.D."/>
            <person name="Reed L.K."/>
            <person name="Reenan R."/>
            <person name="Reily A."/>
            <person name="Remington K.A."/>
            <person name="Rieger T.T."/>
            <person name="Ritchie M.G."/>
            <person name="Robin C."/>
            <person name="Rogers Y.H."/>
            <person name="Rohde C."/>
            <person name="Rozas J."/>
            <person name="Rubenfield M.J."/>
            <person name="Ruiz A."/>
            <person name="Russo S."/>
            <person name="Salzberg S.L."/>
            <person name="Sanchez-Gracia A."/>
            <person name="Saranga D.J."/>
            <person name="Sato H."/>
            <person name="Schaeffer S.W."/>
            <person name="Schatz M.C."/>
            <person name="Schlenke T."/>
            <person name="Schwartz R."/>
            <person name="Segarra C."/>
            <person name="Singh R.S."/>
            <person name="Sirot L."/>
            <person name="Sirota M."/>
            <person name="Sisneros N.B."/>
            <person name="Smith C.D."/>
            <person name="Smith T.F."/>
            <person name="Spieth J."/>
            <person name="Stage D.E."/>
            <person name="Stark A."/>
            <person name="Stephan W."/>
            <person name="Strausberg R.L."/>
            <person name="Strempel S."/>
            <person name="Sturgill D."/>
            <person name="Sutton G."/>
            <person name="Sutton G.G."/>
            <person name="Tao W."/>
            <person name="Teichmann S."/>
            <person name="Tobari Y.N."/>
            <person name="Tomimura Y."/>
            <person name="Tsolas J.M."/>
            <person name="Valente V.L."/>
            <person name="Venter E."/>
            <person name="Venter J.C."/>
            <person name="Vicario S."/>
            <person name="Vieira F.G."/>
            <person name="Vilella A.J."/>
            <person name="Villasante A."/>
            <person name="Walenz B."/>
            <person name="Wang J."/>
            <person name="Wasserman M."/>
            <person name="Watts T."/>
            <person name="Wilson D."/>
            <person name="Wilson R.K."/>
            <person name="Wing R.A."/>
            <person name="Wolfner M.F."/>
            <person name="Wong A."/>
            <person name="Wong G.K."/>
            <person name="Wu C.I."/>
            <person name="Wu G."/>
            <person name="Yamamoto D."/>
            <person name="Yang H.P."/>
            <person name="Yang S.P."/>
            <person name="Yorke J.A."/>
            <person name="Yoshida K."/>
            <person name="Zdobnov E."/>
            <person name="Zhang P."/>
            <person name="Zhang Y."/>
            <person name="Zimin A.V."/>
            <person name="Baldwin J."/>
            <person name="Abdouelleil A."/>
            <person name="Abdulkadir J."/>
            <person name="Abebe A."/>
            <person name="Abera B."/>
            <person name="Abreu J."/>
            <person name="Acer S.C."/>
            <person name="Aftuck L."/>
            <person name="Alexander A."/>
            <person name="An P."/>
            <person name="Anderson E."/>
            <person name="Anderson S."/>
            <person name="Arachi H."/>
            <person name="Azer M."/>
            <person name="Bachantsang P."/>
            <person name="Barry A."/>
            <person name="Bayul T."/>
            <person name="Berlin A."/>
            <person name="Bessette D."/>
            <person name="Bloom T."/>
            <person name="Blye J."/>
            <person name="Boguslavskiy L."/>
            <person name="Bonnet C."/>
            <person name="Boukhgalter B."/>
            <person name="Bourzgui I."/>
            <person name="Brown A."/>
            <person name="Cahill P."/>
            <person name="Channer S."/>
            <person name="Cheshatsang Y."/>
            <person name="Chuda L."/>
            <person name="Citroen M."/>
            <person name="Collymore A."/>
            <person name="Cooke P."/>
            <person name="Costello M."/>
            <person name="D'Aco K."/>
            <person name="Daza R."/>
            <person name="De Haan G."/>
            <person name="DeGray S."/>
            <person name="DeMaso C."/>
            <person name="Dhargay N."/>
            <person name="Dooley K."/>
            <person name="Dooley E."/>
            <person name="Doricent M."/>
            <person name="Dorje P."/>
            <person name="Dorjee K."/>
            <person name="Dupes A."/>
            <person name="Elong R."/>
            <person name="Falk J."/>
            <person name="Farina A."/>
            <person name="Faro S."/>
            <person name="Ferguson D."/>
            <person name="Fisher S."/>
            <person name="Foley C.D."/>
            <person name="Franke A."/>
            <person name="Friedrich D."/>
            <person name="Gadbois L."/>
            <person name="Gearin G."/>
            <person name="Gearin C.R."/>
            <person name="Giannoukos G."/>
            <person name="Goode T."/>
            <person name="Graham J."/>
            <person name="Grandbois E."/>
            <person name="Grewal S."/>
            <person name="Gyaltsen K."/>
            <person name="Hafez N."/>
            <person name="Hagos B."/>
            <person name="Hall J."/>
            <person name="Henson C."/>
            <person name="Hollinger A."/>
            <person name="Honan T."/>
            <person name="Huard M.D."/>
            <person name="Hughes L."/>
            <person name="Hurhula B."/>
            <person name="Husby M.E."/>
            <person name="Kamat A."/>
            <person name="Kanga B."/>
            <person name="Kashin S."/>
            <person name="Khazanovich D."/>
            <person name="Kisner P."/>
            <person name="Lance K."/>
            <person name="Lara M."/>
            <person name="Lee W."/>
            <person name="Lennon N."/>
            <person name="Letendre F."/>
            <person name="LeVine R."/>
            <person name="Lipovsky A."/>
            <person name="Liu X."/>
            <person name="Liu J."/>
            <person name="Liu S."/>
            <person name="Lokyitsang T."/>
            <person name="Lokyitsang Y."/>
            <person name="Lubonja R."/>
            <person name="Lui A."/>
            <person name="MacDonald P."/>
            <person name="Magnisalis V."/>
            <person name="Maru K."/>
            <person name="Matthews C."/>
            <person name="McCusker W."/>
            <person name="McDonough S."/>
            <person name="Mehta T."/>
            <person name="Meldrim J."/>
            <person name="Meneus L."/>
            <person name="Mihai O."/>
            <person name="Mihalev A."/>
            <person name="Mihova T."/>
            <person name="Mittelman R."/>
            <person name="Mlenga V."/>
            <person name="Montmayeur A."/>
            <person name="Mulrain L."/>
            <person name="Navidi A."/>
            <person name="Naylor J."/>
            <person name="Negash T."/>
            <person name="Nguyen T."/>
            <person name="Nguyen N."/>
            <person name="Nicol R."/>
            <person name="Norbu C."/>
            <person name="Norbu N."/>
            <person name="Novod N."/>
            <person name="O'Neill B."/>
            <person name="Osman S."/>
            <person name="Markiewicz E."/>
            <person name="Oyono O.L."/>
            <person name="Patti C."/>
            <person name="Phunkhang P."/>
            <person name="Pierre F."/>
            <person name="Priest M."/>
            <person name="Raghuraman S."/>
            <person name="Rege F."/>
            <person name="Reyes R."/>
            <person name="Rise C."/>
            <person name="Rogov P."/>
            <person name="Ross K."/>
            <person name="Ryan E."/>
            <person name="Settipalli S."/>
            <person name="Shea T."/>
            <person name="Sherpa N."/>
            <person name="Shi L."/>
            <person name="Shih D."/>
            <person name="Sparrow T."/>
            <person name="Spaulding J."/>
            <person name="Stalker J."/>
            <person name="Stange-Thomann N."/>
            <person name="Stavropoulos S."/>
            <person name="Stone C."/>
            <person name="Strader C."/>
            <person name="Tesfaye S."/>
            <person name="Thomson T."/>
            <person name="Thoulutsang Y."/>
            <person name="Thoulutsang D."/>
            <person name="Topham K."/>
            <person name="Topping I."/>
            <person name="Tsamla T."/>
            <person name="Vassiliev H."/>
            <person name="Vo A."/>
            <person name="Wangchuk T."/>
            <person name="Wangdi T."/>
            <person name="Weiand M."/>
            <person name="Wilkinson J."/>
            <person name="Wilson A."/>
            <person name="Yadav S."/>
            <person name="Young G."/>
            <person name="Yu Q."/>
            <person name="Zembek L."/>
            <person name="Zhong D."/>
            <person name="Zimmer A."/>
            <person name="Zwirko Z."/>
            <person name="Jaffe D.B."/>
            <person name="Alvarez P."/>
            <person name="Brockman W."/>
            <person name="Butler J."/>
            <person name="Chin C."/>
            <person name="Gnerre S."/>
            <person name="Grabherr M."/>
            <person name="Kleber M."/>
            <person name="Mauceli E."/>
            <person name="MacCallum I."/>
        </authorList>
    </citation>
    <scope>NUCLEOTIDE SEQUENCE [LARGE SCALE GENOMIC DNA]</scope>
    <source>
        <strain evidence="3">Tucson 15287-2541.00</strain>
    </source>
</reference>
<sequence>MQPSKRHNNTNKKKNNNNSDDDNRCLNPGSKDSLASLPADCMPQKKMSWKKK</sequence>
<dbReference type="AlphaFoldDB" id="B4K3L3"/>